<dbReference type="Proteomes" id="UP001151760">
    <property type="component" value="Unassembled WGS sequence"/>
</dbReference>
<evidence type="ECO:0000313" key="2">
    <source>
        <dbReference type="Proteomes" id="UP001151760"/>
    </source>
</evidence>
<proteinExistence type="predicted"/>
<organism evidence="1 2">
    <name type="scientific">Tanacetum coccineum</name>
    <dbReference type="NCBI Taxonomy" id="301880"/>
    <lineage>
        <taxon>Eukaryota</taxon>
        <taxon>Viridiplantae</taxon>
        <taxon>Streptophyta</taxon>
        <taxon>Embryophyta</taxon>
        <taxon>Tracheophyta</taxon>
        <taxon>Spermatophyta</taxon>
        <taxon>Magnoliopsida</taxon>
        <taxon>eudicotyledons</taxon>
        <taxon>Gunneridae</taxon>
        <taxon>Pentapetalae</taxon>
        <taxon>asterids</taxon>
        <taxon>campanulids</taxon>
        <taxon>Asterales</taxon>
        <taxon>Asteraceae</taxon>
        <taxon>Asteroideae</taxon>
        <taxon>Anthemideae</taxon>
        <taxon>Anthemidinae</taxon>
        <taxon>Tanacetum</taxon>
    </lineage>
</organism>
<accession>A0ABQ5HAV1</accession>
<reference evidence="1" key="2">
    <citation type="submission" date="2022-01" db="EMBL/GenBank/DDBJ databases">
        <authorList>
            <person name="Yamashiro T."/>
            <person name="Shiraishi A."/>
            <person name="Satake H."/>
            <person name="Nakayama K."/>
        </authorList>
    </citation>
    <scope>NUCLEOTIDE SEQUENCE</scope>
</reference>
<keyword evidence="2" id="KW-1185">Reference proteome</keyword>
<dbReference type="EMBL" id="BQNB010019344">
    <property type="protein sequence ID" value="GJT84293.1"/>
    <property type="molecule type" value="Genomic_DNA"/>
</dbReference>
<comment type="caution">
    <text evidence="1">The sequence shown here is derived from an EMBL/GenBank/DDBJ whole genome shotgun (WGS) entry which is preliminary data.</text>
</comment>
<name>A0ABQ5HAV1_9ASTR</name>
<reference evidence="1" key="1">
    <citation type="journal article" date="2022" name="Int. J. Mol. Sci.">
        <title>Draft Genome of Tanacetum Coccineum: Genomic Comparison of Closely Related Tanacetum-Family Plants.</title>
        <authorList>
            <person name="Yamashiro T."/>
            <person name="Shiraishi A."/>
            <person name="Nakayama K."/>
            <person name="Satake H."/>
        </authorList>
    </citation>
    <scope>NUCLEOTIDE SEQUENCE</scope>
</reference>
<protein>
    <submittedName>
        <fullName evidence="1">Uncharacterized protein</fullName>
    </submittedName>
</protein>
<gene>
    <name evidence="1" type="ORF">Tco_1058635</name>
</gene>
<sequence length="194" mass="21476">MIIEEACKEEEDDVLGSSMEVKVLGLVVQYGVSNLWIRCIEGLRWIRGIHVCSFRLQMSVPSAAKDGSLVQMVPSLPVLQSIMSRGTGGFSWTLFAQLKPIMSQEQILEEIGKLQELSQNIEMTLHNAQSVQNSLLPPFTTISSQMPPLTSSLHLTTTSTTTIPPFRPIFPPSQTFVPHDQSLCIDETSSFPQS</sequence>
<evidence type="ECO:0000313" key="1">
    <source>
        <dbReference type="EMBL" id="GJT84293.1"/>
    </source>
</evidence>